<dbReference type="SMART" id="SM00360">
    <property type="entry name" value="RRM"/>
    <property type="match status" value="1"/>
</dbReference>
<feature type="domain" description="RRM" evidence="4">
    <location>
        <begin position="1"/>
        <end position="38"/>
    </location>
</feature>
<dbReference type="Proteomes" id="UP000030747">
    <property type="component" value="Unassembled WGS sequence"/>
</dbReference>
<dbReference type="OrthoDB" id="439639at2759"/>
<dbReference type="RefSeq" id="XP_013230810.1">
    <property type="nucleotide sequence ID" value="XM_013375356.1"/>
</dbReference>
<accession>U6KPL7</accession>
<evidence type="ECO:0000256" key="3">
    <source>
        <dbReference type="SAM" id="MobiDB-lite"/>
    </source>
</evidence>
<evidence type="ECO:0000256" key="1">
    <source>
        <dbReference type="ARBA" id="ARBA00022884"/>
    </source>
</evidence>
<organism evidence="5 6">
    <name type="scientific">Eimeria tenella</name>
    <name type="common">Coccidian parasite</name>
    <dbReference type="NCBI Taxonomy" id="5802"/>
    <lineage>
        <taxon>Eukaryota</taxon>
        <taxon>Sar</taxon>
        <taxon>Alveolata</taxon>
        <taxon>Apicomplexa</taxon>
        <taxon>Conoidasida</taxon>
        <taxon>Coccidia</taxon>
        <taxon>Eucoccidiorida</taxon>
        <taxon>Eimeriorina</taxon>
        <taxon>Eimeriidae</taxon>
        <taxon>Eimeria</taxon>
    </lineage>
</organism>
<evidence type="ECO:0000259" key="4">
    <source>
        <dbReference type="PROSITE" id="PS50102"/>
    </source>
</evidence>
<dbReference type="PROSITE" id="PS50102">
    <property type="entry name" value="RRM"/>
    <property type="match status" value="2"/>
</dbReference>
<dbReference type="InterPro" id="IPR000504">
    <property type="entry name" value="RRM_dom"/>
</dbReference>
<dbReference type="AlphaFoldDB" id="U6KPL7"/>
<keyword evidence="6" id="KW-1185">Reference proteome</keyword>
<dbReference type="Pfam" id="PF00076">
    <property type="entry name" value="RRM_1"/>
    <property type="match status" value="2"/>
</dbReference>
<dbReference type="GO" id="GO:0003723">
    <property type="term" value="F:RNA binding"/>
    <property type="evidence" value="ECO:0007669"/>
    <property type="project" value="UniProtKB-UniRule"/>
</dbReference>
<protein>
    <submittedName>
        <fullName evidence="5">RNA binding protein, related</fullName>
    </submittedName>
</protein>
<dbReference type="PANTHER" id="PTHR48027">
    <property type="entry name" value="HETEROGENEOUS NUCLEAR RIBONUCLEOPROTEIN 87F-RELATED"/>
    <property type="match status" value="1"/>
</dbReference>
<feature type="region of interest" description="Disordered" evidence="3">
    <location>
        <begin position="136"/>
        <end position="173"/>
    </location>
</feature>
<evidence type="ECO:0000313" key="5">
    <source>
        <dbReference type="EMBL" id="CDJ40057.1"/>
    </source>
</evidence>
<sequence length="173" mass="17432">MGYGFVEYESAAAAAAAAKQLQGLVIDGHLLQVSLAKPRARSSSSSGSSSSSSSSKIVVKNLGFEASSKDLRDLFSPFGEIVSVRIPRNAAGSSRGFGFVTFAAAAAAAAALEALSSTHLYGRRLVLEYAATGVQTTLHRGPPGGPPGGPPEEPPGGPPGGKGPPAWGPPRGF</sequence>
<dbReference type="SUPFAM" id="SSF54928">
    <property type="entry name" value="RNA-binding domain, RBD"/>
    <property type="match status" value="1"/>
</dbReference>
<reference evidence="5" key="1">
    <citation type="submission" date="2013-10" db="EMBL/GenBank/DDBJ databases">
        <title>Genomic analysis of the causative agents of coccidiosis in chickens.</title>
        <authorList>
            <person name="Reid A.J."/>
            <person name="Blake D."/>
            <person name="Billington K."/>
            <person name="Browne H."/>
            <person name="Dunn M."/>
            <person name="Hung S."/>
            <person name="Kawahara F."/>
            <person name="Miranda-Saavedra D."/>
            <person name="Mourier T."/>
            <person name="Nagra H."/>
            <person name="Otto T.D."/>
            <person name="Rawlings N."/>
            <person name="Sanchez A."/>
            <person name="Sanders M."/>
            <person name="Subramaniam C."/>
            <person name="Tay Y."/>
            <person name="Dear P."/>
            <person name="Doerig C."/>
            <person name="Gruber A."/>
            <person name="Parkinson J."/>
            <person name="Shirley M."/>
            <person name="Wan K.L."/>
            <person name="Berriman M."/>
            <person name="Tomley F."/>
            <person name="Pain A."/>
        </authorList>
    </citation>
    <scope>NUCLEOTIDE SEQUENCE [LARGE SCALE GENOMIC DNA]</scope>
    <source>
        <strain evidence="5">Houghton</strain>
    </source>
</reference>
<feature type="compositionally biased region" description="Pro residues" evidence="3">
    <location>
        <begin position="143"/>
        <end position="173"/>
    </location>
</feature>
<feature type="domain" description="RRM" evidence="4">
    <location>
        <begin position="55"/>
        <end position="132"/>
    </location>
</feature>
<evidence type="ECO:0000256" key="2">
    <source>
        <dbReference type="PROSITE-ProRule" id="PRU00176"/>
    </source>
</evidence>
<keyword evidence="1 2" id="KW-0694">RNA-binding</keyword>
<reference evidence="5" key="2">
    <citation type="submission" date="2013-10" db="EMBL/GenBank/DDBJ databases">
        <authorList>
            <person name="Aslett M."/>
        </authorList>
    </citation>
    <scope>NUCLEOTIDE SEQUENCE [LARGE SCALE GENOMIC DNA]</scope>
    <source>
        <strain evidence="5">Houghton</strain>
    </source>
</reference>
<dbReference type="Gene3D" id="3.30.70.330">
    <property type="match status" value="2"/>
</dbReference>
<gene>
    <name evidence="5" type="ORF">ETH_00043275</name>
</gene>
<dbReference type="InterPro" id="IPR052462">
    <property type="entry name" value="SLIRP/GR-RBP-like"/>
</dbReference>
<name>U6KPL7_EIMTE</name>
<dbReference type="VEuPathDB" id="ToxoDB:ETH_00043275"/>
<proteinExistence type="predicted"/>
<dbReference type="InterPro" id="IPR012677">
    <property type="entry name" value="Nucleotide-bd_a/b_plait_sf"/>
</dbReference>
<dbReference type="InterPro" id="IPR035979">
    <property type="entry name" value="RBD_domain_sf"/>
</dbReference>
<dbReference type="OMA" id="INFQGRR"/>
<evidence type="ECO:0000313" key="6">
    <source>
        <dbReference type="Proteomes" id="UP000030747"/>
    </source>
</evidence>
<dbReference type="GeneID" id="25257694"/>
<dbReference type="EMBL" id="HG674868">
    <property type="protein sequence ID" value="CDJ40057.1"/>
    <property type="molecule type" value="Genomic_DNA"/>
</dbReference>